<evidence type="ECO:0000256" key="1">
    <source>
        <dbReference type="SAM" id="Phobius"/>
    </source>
</evidence>
<keyword evidence="1" id="KW-1133">Transmembrane helix</keyword>
<gene>
    <name evidence="2" type="ORF">SAMN02927914_01784</name>
</gene>
<dbReference type="PANTHER" id="PTHR39650:SF1">
    <property type="entry name" value="CDP-ARCHAEOL SYNTHASE"/>
    <property type="match status" value="1"/>
</dbReference>
<organism evidence="2 3">
    <name type="scientific">Mesorhizobium qingshengii</name>
    <dbReference type="NCBI Taxonomy" id="1165689"/>
    <lineage>
        <taxon>Bacteria</taxon>
        <taxon>Pseudomonadati</taxon>
        <taxon>Pseudomonadota</taxon>
        <taxon>Alphaproteobacteria</taxon>
        <taxon>Hyphomicrobiales</taxon>
        <taxon>Phyllobacteriaceae</taxon>
        <taxon>Mesorhizobium</taxon>
    </lineage>
</organism>
<evidence type="ECO:0000313" key="2">
    <source>
        <dbReference type="EMBL" id="SDA61981.1"/>
    </source>
</evidence>
<keyword evidence="1" id="KW-0812">Transmembrane</keyword>
<name>A0A1G5WUZ4_9HYPH</name>
<feature type="transmembrane region" description="Helical" evidence="1">
    <location>
        <begin position="66"/>
        <end position="92"/>
    </location>
</feature>
<dbReference type="AlphaFoldDB" id="A0A1G5WUZ4"/>
<dbReference type="STRING" id="1165689.SAMN02927914_01784"/>
<evidence type="ECO:0000313" key="3">
    <source>
        <dbReference type="Proteomes" id="UP000198588"/>
    </source>
</evidence>
<reference evidence="2 3" key="1">
    <citation type="submission" date="2016-10" db="EMBL/GenBank/DDBJ databases">
        <authorList>
            <person name="de Groot N.N."/>
        </authorList>
    </citation>
    <scope>NUCLEOTIDE SEQUENCE [LARGE SCALE GENOMIC DNA]</scope>
    <source>
        <strain evidence="2 3">CGMCC 1.12097</strain>
    </source>
</reference>
<proteinExistence type="predicted"/>
<feature type="transmembrane region" description="Helical" evidence="1">
    <location>
        <begin position="138"/>
        <end position="162"/>
    </location>
</feature>
<dbReference type="EMBL" id="FMXM01000004">
    <property type="protein sequence ID" value="SDA61981.1"/>
    <property type="molecule type" value="Genomic_DNA"/>
</dbReference>
<protein>
    <submittedName>
        <fullName evidence="2">Putative integral membrane protein DUF46</fullName>
    </submittedName>
</protein>
<dbReference type="InterPro" id="IPR032690">
    <property type="entry name" value="CarS"/>
</dbReference>
<accession>A0A1G5WUZ4</accession>
<feature type="transmembrane region" description="Helical" evidence="1">
    <location>
        <begin position="12"/>
        <end position="32"/>
    </location>
</feature>
<keyword evidence="1" id="KW-0472">Membrane</keyword>
<dbReference type="PANTHER" id="PTHR39650">
    <property type="entry name" value="CDP-ARCHAEOL SYNTHASE"/>
    <property type="match status" value="1"/>
</dbReference>
<dbReference type="Pfam" id="PF01864">
    <property type="entry name" value="CarS-like"/>
    <property type="match status" value="1"/>
</dbReference>
<dbReference type="RefSeq" id="WP_208604596.1">
    <property type="nucleotide sequence ID" value="NZ_FMXM01000004.1"/>
</dbReference>
<sequence>MRFEGTMTELHFWPIVQCLILLTLANGVPVIAKKMLGEWLSWPIDGGRLFWDGQPFLGRSKTLRGLVLAIMAAGIGGPLVGLDAAIGALIGFTAMVGDMLSSFIKRRLRLAPSAEAPGFDQVPESLLPFLAVKNLVGFSVWDILIGVGAFWIGELVVSRLLYMLRIRDRPY</sequence>
<dbReference type="Proteomes" id="UP000198588">
    <property type="component" value="Unassembled WGS sequence"/>
</dbReference>